<accession>A0ABP6V9F7</accession>
<dbReference type="EMBL" id="BAABBB010000009">
    <property type="protein sequence ID" value="GAA3530820.1"/>
    <property type="molecule type" value="Genomic_DNA"/>
</dbReference>
<evidence type="ECO:0000313" key="4">
    <source>
        <dbReference type="Proteomes" id="UP001500301"/>
    </source>
</evidence>
<name>A0ABP6V9F7_9ACTN</name>
<dbReference type="Gene3D" id="3.40.50.2000">
    <property type="entry name" value="Glycogen Phosphorylase B"/>
    <property type="match status" value="2"/>
</dbReference>
<keyword evidence="4" id="KW-1185">Reference proteome</keyword>
<dbReference type="Pfam" id="PF13692">
    <property type="entry name" value="Glyco_trans_1_4"/>
    <property type="match status" value="1"/>
</dbReference>
<dbReference type="CDD" id="cd03801">
    <property type="entry name" value="GT4_PimA-like"/>
    <property type="match status" value="1"/>
</dbReference>
<evidence type="ECO:0000313" key="3">
    <source>
        <dbReference type="EMBL" id="GAA3530820.1"/>
    </source>
</evidence>
<dbReference type="Proteomes" id="UP001500301">
    <property type="component" value="Unassembled WGS sequence"/>
</dbReference>
<evidence type="ECO:0008006" key="5">
    <source>
        <dbReference type="Google" id="ProtNLM"/>
    </source>
</evidence>
<proteinExistence type="predicted"/>
<dbReference type="PANTHER" id="PTHR12526">
    <property type="entry name" value="GLYCOSYLTRANSFERASE"/>
    <property type="match status" value="1"/>
</dbReference>
<gene>
    <name evidence="3" type="ORF">GCM10022263_19280</name>
</gene>
<evidence type="ECO:0000256" key="2">
    <source>
        <dbReference type="ARBA" id="ARBA00022679"/>
    </source>
</evidence>
<sequence>MTRAALAVVDRVDPDHLHAEYLQPAELVMRAKRPFTITLHDLTAEFMRSKRAWSRTPQESVYRLIEQLRAERVESQVTRRARGVFVLSEADQQLLASSGVDSTVLRLGTTIPSSPWTLAESDPNQVCFMGALWREPNQVAARWLVERVMPKVWGSAPNAHLVIAGARPPRAMVEEFRDHPRVRIEADVPDPVHVYRASRVVMAPTLAPAGILLKAVSALALGAPVVLNNASAAAFEPDMRARMLVGESAEDFARCVIDLLTDPQEARRAGEIGQAFIESRFSWSSYAREMSGVILR</sequence>
<dbReference type="SUPFAM" id="SSF53756">
    <property type="entry name" value="UDP-Glycosyltransferase/glycogen phosphorylase"/>
    <property type="match status" value="1"/>
</dbReference>
<evidence type="ECO:0000256" key="1">
    <source>
        <dbReference type="ARBA" id="ARBA00022676"/>
    </source>
</evidence>
<organism evidence="3 4">
    <name type="scientific">Nocardioides daeguensis</name>
    <dbReference type="NCBI Taxonomy" id="908359"/>
    <lineage>
        <taxon>Bacteria</taxon>
        <taxon>Bacillati</taxon>
        <taxon>Actinomycetota</taxon>
        <taxon>Actinomycetes</taxon>
        <taxon>Propionibacteriales</taxon>
        <taxon>Nocardioidaceae</taxon>
        <taxon>Nocardioides</taxon>
    </lineage>
</organism>
<protein>
    <recommendedName>
        <fullName evidence="5">Glycosyltransferase</fullName>
    </recommendedName>
</protein>
<reference evidence="4" key="1">
    <citation type="journal article" date="2019" name="Int. J. Syst. Evol. Microbiol.">
        <title>The Global Catalogue of Microorganisms (GCM) 10K type strain sequencing project: providing services to taxonomists for standard genome sequencing and annotation.</title>
        <authorList>
            <consortium name="The Broad Institute Genomics Platform"/>
            <consortium name="The Broad Institute Genome Sequencing Center for Infectious Disease"/>
            <person name="Wu L."/>
            <person name="Ma J."/>
        </authorList>
    </citation>
    <scope>NUCLEOTIDE SEQUENCE [LARGE SCALE GENOMIC DNA]</scope>
    <source>
        <strain evidence="4">JCM 17460</strain>
    </source>
</reference>
<keyword evidence="2" id="KW-0808">Transferase</keyword>
<dbReference type="PANTHER" id="PTHR12526:SF510">
    <property type="entry name" value="D-INOSITOL 3-PHOSPHATE GLYCOSYLTRANSFERASE"/>
    <property type="match status" value="1"/>
</dbReference>
<comment type="caution">
    <text evidence="3">The sequence shown here is derived from an EMBL/GenBank/DDBJ whole genome shotgun (WGS) entry which is preliminary data.</text>
</comment>
<keyword evidence="1" id="KW-0328">Glycosyltransferase</keyword>